<evidence type="ECO:0000313" key="4">
    <source>
        <dbReference type="Proteomes" id="UP000245506"/>
    </source>
</evidence>
<dbReference type="PIRSF" id="PIRSF010312">
    <property type="entry name" value="Sulphur_oxidation_SoxY"/>
    <property type="match status" value="1"/>
</dbReference>
<gene>
    <name evidence="3" type="primary">soxY</name>
    <name evidence="3" type="ORF">DKT75_15235</name>
</gene>
<dbReference type="OrthoDB" id="9798154at2"/>
<feature type="chain" id="PRO_5016300467" evidence="1">
    <location>
        <begin position="32"/>
        <end position="155"/>
    </location>
</feature>
<reference evidence="3 4" key="1">
    <citation type="submission" date="2018-05" db="EMBL/GenBank/DDBJ databases">
        <title>Leucothrix arctica sp. nov., isolated from Arctic seawater.</title>
        <authorList>
            <person name="Choi A."/>
            <person name="Baek K."/>
        </authorList>
    </citation>
    <scope>NUCLEOTIDE SEQUENCE [LARGE SCALE GENOMIC DNA]</scope>
    <source>
        <strain evidence="3 4">IMCC9719</strain>
    </source>
</reference>
<feature type="domain" description="Ig-like SoxY" evidence="2">
    <location>
        <begin position="59"/>
        <end position="153"/>
    </location>
</feature>
<accession>A0A317C7N6</accession>
<dbReference type="AlphaFoldDB" id="A0A317C7N6"/>
<dbReference type="PROSITE" id="PS51318">
    <property type="entry name" value="TAT"/>
    <property type="match status" value="1"/>
</dbReference>
<feature type="signal peptide" evidence="1">
    <location>
        <begin position="1"/>
        <end position="31"/>
    </location>
</feature>
<dbReference type="InterPro" id="IPR016568">
    <property type="entry name" value="Sulphur_oxidation_SoxY"/>
</dbReference>
<dbReference type="Gene3D" id="2.60.40.2470">
    <property type="entry name" value="SoxY domain"/>
    <property type="match status" value="1"/>
</dbReference>
<dbReference type="Pfam" id="PF13501">
    <property type="entry name" value="SoxY"/>
    <property type="match status" value="1"/>
</dbReference>
<dbReference type="RefSeq" id="WP_109824294.1">
    <property type="nucleotide sequence ID" value="NZ_QGKL01000039.1"/>
</dbReference>
<dbReference type="NCBIfam" id="TIGR04488">
    <property type="entry name" value="SoxY_true_GGCGG"/>
    <property type="match status" value="1"/>
</dbReference>
<name>A0A317C7N6_9GAMM</name>
<dbReference type="InterPro" id="IPR038162">
    <property type="entry name" value="SoxY_sf"/>
</dbReference>
<keyword evidence="4" id="KW-1185">Reference proteome</keyword>
<dbReference type="Proteomes" id="UP000245506">
    <property type="component" value="Unassembled WGS sequence"/>
</dbReference>
<protein>
    <submittedName>
        <fullName evidence="3">Thiosulfate oxidation carrier protein SoxY</fullName>
    </submittedName>
</protein>
<evidence type="ECO:0000259" key="2">
    <source>
        <dbReference type="Pfam" id="PF13501"/>
    </source>
</evidence>
<dbReference type="InterPro" id="IPR032711">
    <property type="entry name" value="SoxY"/>
</dbReference>
<evidence type="ECO:0000256" key="1">
    <source>
        <dbReference type="SAM" id="SignalP"/>
    </source>
</evidence>
<comment type="caution">
    <text evidence="3">The sequence shown here is derived from an EMBL/GenBank/DDBJ whole genome shotgun (WGS) entry which is preliminary data.</text>
</comment>
<keyword evidence="1" id="KW-0732">Signal</keyword>
<dbReference type="InterPro" id="IPR006311">
    <property type="entry name" value="TAT_signal"/>
</dbReference>
<sequence>MLKRRIFLKNTLVASATGAVLSSGLMTSASAKEEAPAMNPFEADNLKDALKAAGITDYEISDDVVVHAPSIAENGAVVTIKVEAKLDNVSEMAVLIEQNPTPYAANFFIGEGATPFVTSRFKMGKTSDVYGVVKVGDKYYANKQFVKVTKGGCGG</sequence>
<organism evidence="3 4">
    <name type="scientific">Leucothrix arctica</name>
    <dbReference type="NCBI Taxonomy" id="1481894"/>
    <lineage>
        <taxon>Bacteria</taxon>
        <taxon>Pseudomonadati</taxon>
        <taxon>Pseudomonadota</taxon>
        <taxon>Gammaproteobacteria</taxon>
        <taxon>Thiotrichales</taxon>
        <taxon>Thiotrichaceae</taxon>
        <taxon>Leucothrix</taxon>
    </lineage>
</organism>
<proteinExistence type="predicted"/>
<dbReference type="EMBL" id="QGKL01000039">
    <property type="protein sequence ID" value="PWQ94645.1"/>
    <property type="molecule type" value="Genomic_DNA"/>
</dbReference>
<evidence type="ECO:0000313" key="3">
    <source>
        <dbReference type="EMBL" id="PWQ94645.1"/>
    </source>
</evidence>